<dbReference type="InterPro" id="IPR044023">
    <property type="entry name" value="Ig_7"/>
</dbReference>
<feature type="region of interest" description="Disordered" evidence="1">
    <location>
        <begin position="547"/>
        <end position="581"/>
    </location>
</feature>
<sequence length="1809" mass="198222">MKTPSRIKYLLAILVFLGNVKFLKAQMAEIVNVSSYNCVNFSQEFTLINCEGCTDFQWTISGPHTTPHVAADGKSVDNFSWTSPGTYDLSCMYYNSGGDVNFAYSNSIVIQQNVTPEVTISRLPATNPITFGTNVTFTATPVGSTGGSSPAYQWFLNNVAQSGQTGVQYSNSTLQNGDQVFVRMYSSNACPPEGSDDSNLITVSVTYSIAQPTVSNAEGTYDASTTLSASGANTNAGEVYRWYEFSTGGSHLHEGLSYSTDVLLNHKTFYVSIWNPNAMAESARVPQTVTVVVPPPDAPAMSTNTCGPKTLTRGNPPASIVWYWQGTNATGQQVVNSALTYTVTEAAGQTYYLRAKAATANIWSTSVGVKVTTDPVDIEVDAYQSQNSVVQATHSVRLKPGFKVQPGNQFRGRIAISQTECNDIYNWSEEILYDQGGQPISRSRIYTTGLGQAMQSQTVDYLTGKVWASQPLYDKFNNAAAGTLPAPILENDFIYKKKFVINATTGQPYGADDFDAIATLNNPNAVGNQAGTAGWYYSSNNNLEPQTPVTSYPYSRSYTLEGPDPTTSTSASPGDQYKMGSGHEMKSERQLIGATDLDHYFSLRHYFVESSLPATEMGYKHITTDPDGKQAVIFVDADGRTLASATYLNGSYDNWSYSYYNDLGQLVATVAPKGVIIAPINPPPPYPQFVTLYQYDHLGRLIQTTSPDEGTSKFTYSTDGKIRFSENQEQRNASPKRFSYTNYDYLGRLIESGEYTSDVNLAGTNYVFQTHSESPATNSVISTDPNILDAKGFVYVSYLSQPTRCSDYTIIDYDEAMADCPGGATAQTNVAGQVSRTRNANATTWYSYDEFGQVIKTWQKLTNPVIADPEVTKTIDYTYDYYGNVTEVAYQKDNTSDRFYHHYVYDRNNRLLEVYTSKDGTARTLQAKYQYYLHGPLKRVVLGNNLQGIDYTYTIDGSLKAINHADPAKDPGGDGANDAFGETLHYYDGDYQGAGYSAGTQTISGYTNQFGGLIKGMSWHSPADNHNKQLYAYQYNDRNFLTNAVWGNMTGSAGSYSFSPSSNESHREAAGNYDKNGNIGTMFRKGKSGNEIANYAYIYESNTNRLDKVNNSSSVMVDYAYNAIGQMTQQTEGPSKTFNITYNAYGLVKEIRDYNNVLVQSYYYDDRGNILQKVLHNSNSALQKYTTYISDLGGNVLAIYEQTGTTTLALQPLEVPVYGAGRVAVYKPAANRYFYEVSDHLGNVRAVIGAPQTVTATATMETANQSTEQNQFLRYQNVRIVNAAIFDHTNAAGSQNAIRLSGSANEKTGLARSFSVSPGDVVKLEVYAKYVDPNSANVTTALNNLVNSIVNGTAAPGTVIDGAAYSTNSSNPSPYAGMLTPPSSSGPKAYLNYLFFDRNFAFQLSKSGLVAVTEAAKETGTDIAHEKLFAQLNITEPGFIYAYLSNDNPTPIEVYFDDFSITHEQSAVVAGADYMPFGLPMENREISDEPYRYGYQGQFSEKDLTTGQQEFDLRNYDARFGRWSSPDPYEQYASPYMAMGNVPHFFTDATGGWSGCPPVCPEEVIAATTEGGSIGTAIYGGIFKPVEIPGTRIGSIAGKLPKIVSATVSAIPNGVMFQGTDKSWYAAYPTNEGSYIYKYENGEWQMHINEPQLRQNDWNNLLRAHEVINNLNANMVMTAIGMFSFSTGLRQAMPGAIGNGVKPTLQVAETGGQFFDDAVAVFHKGELSGGVVSSTRALSTGLDEASVAALQRAGKVWKFKIPRHVLQRWKFDGLVDTFVDTDAATGVINTEIRFSPKLASQMQKYLIIH</sequence>
<evidence type="ECO:0000313" key="3">
    <source>
        <dbReference type="EMBL" id="MBT1697136.1"/>
    </source>
</evidence>
<dbReference type="NCBIfam" id="TIGR03696">
    <property type="entry name" value="Rhs_assc_core"/>
    <property type="match status" value="1"/>
</dbReference>
<dbReference type="EMBL" id="JAHESF010000007">
    <property type="protein sequence ID" value="MBT1697136.1"/>
    <property type="molecule type" value="Genomic_DNA"/>
</dbReference>
<protein>
    <recommendedName>
        <fullName evidence="2">Ig-like domain-containing protein</fullName>
    </recommendedName>
</protein>
<dbReference type="PANTHER" id="PTHR32305:SF15">
    <property type="entry name" value="PROTEIN RHSA-RELATED"/>
    <property type="match status" value="1"/>
</dbReference>
<feature type="domain" description="Ig-like" evidence="2">
    <location>
        <begin position="211"/>
        <end position="291"/>
    </location>
</feature>
<proteinExistence type="predicted"/>
<gene>
    <name evidence="3" type="ORF">KK083_09635</name>
</gene>
<dbReference type="RefSeq" id="WP_254162893.1">
    <property type="nucleotide sequence ID" value="NZ_JAHESF010000007.1"/>
</dbReference>
<dbReference type="Proteomes" id="UP001319200">
    <property type="component" value="Unassembled WGS sequence"/>
</dbReference>
<dbReference type="Gene3D" id="2.180.10.10">
    <property type="entry name" value="RHS repeat-associated core"/>
    <property type="match status" value="2"/>
</dbReference>
<name>A0AAP2DIW3_9BACT</name>
<dbReference type="Pfam" id="PF19081">
    <property type="entry name" value="Ig_7"/>
    <property type="match status" value="1"/>
</dbReference>
<reference evidence="3 4" key="1">
    <citation type="submission" date="2021-05" db="EMBL/GenBank/DDBJ databases">
        <title>A Polyphasic approach of four new species of the genus Ohtaekwangia: Ohtaekwangia histidinii sp. nov., Ohtaekwangia cretensis sp. nov., Ohtaekwangia indiensis sp. nov., Ohtaekwangia reichenbachii sp. nov. from diverse environment.</title>
        <authorList>
            <person name="Octaviana S."/>
        </authorList>
    </citation>
    <scope>NUCLEOTIDE SEQUENCE [LARGE SCALE GENOMIC DNA]</scope>
    <source>
        <strain evidence="3 4">PWU4</strain>
    </source>
</reference>
<evidence type="ECO:0000313" key="4">
    <source>
        <dbReference type="Proteomes" id="UP001319200"/>
    </source>
</evidence>
<dbReference type="PANTHER" id="PTHR32305">
    <property type="match status" value="1"/>
</dbReference>
<dbReference type="InterPro" id="IPR022385">
    <property type="entry name" value="Rhs_assc_core"/>
</dbReference>
<evidence type="ECO:0000256" key="1">
    <source>
        <dbReference type="SAM" id="MobiDB-lite"/>
    </source>
</evidence>
<dbReference type="InterPro" id="IPR050708">
    <property type="entry name" value="T6SS_VgrG/RHS"/>
</dbReference>
<accession>A0AAP2DIW3</accession>
<organism evidence="3 4">
    <name type="scientific">Chryseosolibacter histidini</name>
    <dbReference type="NCBI Taxonomy" id="2782349"/>
    <lineage>
        <taxon>Bacteria</taxon>
        <taxon>Pseudomonadati</taxon>
        <taxon>Bacteroidota</taxon>
        <taxon>Cytophagia</taxon>
        <taxon>Cytophagales</taxon>
        <taxon>Chryseotaleaceae</taxon>
        <taxon>Chryseosolibacter</taxon>
    </lineage>
</organism>
<feature type="compositionally biased region" description="Polar residues" evidence="1">
    <location>
        <begin position="547"/>
        <end position="558"/>
    </location>
</feature>
<evidence type="ECO:0000259" key="2">
    <source>
        <dbReference type="Pfam" id="PF19081"/>
    </source>
</evidence>
<comment type="caution">
    <text evidence="3">The sequence shown here is derived from an EMBL/GenBank/DDBJ whole genome shotgun (WGS) entry which is preliminary data.</text>
</comment>
<keyword evidence="4" id="KW-1185">Reference proteome</keyword>